<organism evidence="1 2">
    <name type="scientific">Ladona fulva</name>
    <name type="common">Scarce chaser dragonfly</name>
    <name type="synonym">Libellula fulva</name>
    <dbReference type="NCBI Taxonomy" id="123851"/>
    <lineage>
        <taxon>Eukaryota</taxon>
        <taxon>Metazoa</taxon>
        <taxon>Ecdysozoa</taxon>
        <taxon>Arthropoda</taxon>
        <taxon>Hexapoda</taxon>
        <taxon>Insecta</taxon>
        <taxon>Pterygota</taxon>
        <taxon>Palaeoptera</taxon>
        <taxon>Odonata</taxon>
        <taxon>Epiprocta</taxon>
        <taxon>Anisoptera</taxon>
        <taxon>Libelluloidea</taxon>
        <taxon>Libellulidae</taxon>
        <taxon>Ladona</taxon>
    </lineage>
</organism>
<protein>
    <submittedName>
        <fullName evidence="1">Uncharacterized protein</fullName>
    </submittedName>
</protein>
<evidence type="ECO:0000313" key="2">
    <source>
        <dbReference type="Proteomes" id="UP000792457"/>
    </source>
</evidence>
<comment type="caution">
    <text evidence="1">The sequence shown here is derived from an EMBL/GenBank/DDBJ whole genome shotgun (WGS) entry which is preliminary data.</text>
</comment>
<keyword evidence="2" id="KW-1185">Reference proteome</keyword>
<dbReference type="PANTHER" id="PTHR46601">
    <property type="entry name" value="ULP_PROTEASE DOMAIN-CONTAINING PROTEIN"/>
    <property type="match status" value="1"/>
</dbReference>
<feature type="non-terminal residue" evidence="1">
    <location>
        <position position="153"/>
    </location>
</feature>
<evidence type="ECO:0000313" key="1">
    <source>
        <dbReference type="EMBL" id="KAG8233529.1"/>
    </source>
</evidence>
<dbReference type="Proteomes" id="UP000792457">
    <property type="component" value="Unassembled WGS sequence"/>
</dbReference>
<accession>A0A8K0KE18</accession>
<sequence length="153" mass="17975">MKTYHDCLAQIICNPPSVECFFQNCSECPGPVNLTDYSQGLFERHMIDKITYKKWLLKHSFVAREQSSHLKYRKENLQTRMFDFSENYSFVSQDAIQGVHWNNIKATFHPFVVYYRGDFVVESKSIVAISESIKHDAIAVHLFQRKLISFLKE</sequence>
<reference evidence="1" key="2">
    <citation type="submission" date="2017-10" db="EMBL/GenBank/DDBJ databases">
        <title>Ladona fulva Genome sequencing and assembly.</title>
        <authorList>
            <person name="Murali S."/>
            <person name="Richards S."/>
            <person name="Bandaranaike D."/>
            <person name="Bellair M."/>
            <person name="Blankenburg K."/>
            <person name="Chao H."/>
            <person name="Dinh H."/>
            <person name="Doddapaneni H."/>
            <person name="Dugan-Rocha S."/>
            <person name="Elkadiri S."/>
            <person name="Gnanaolivu R."/>
            <person name="Hernandez B."/>
            <person name="Skinner E."/>
            <person name="Javaid M."/>
            <person name="Lee S."/>
            <person name="Li M."/>
            <person name="Ming W."/>
            <person name="Munidasa M."/>
            <person name="Muniz J."/>
            <person name="Nguyen L."/>
            <person name="Hughes D."/>
            <person name="Osuji N."/>
            <person name="Pu L.-L."/>
            <person name="Puazo M."/>
            <person name="Qu C."/>
            <person name="Quiroz J."/>
            <person name="Raj R."/>
            <person name="Weissenberger G."/>
            <person name="Xin Y."/>
            <person name="Zou X."/>
            <person name="Han Y."/>
            <person name="Worley K."/>
            <person name="Muzny D."/>
            <person name="Gibbs R."/>
        </authorList>
    </citation>
    <scope>NUCLEOTIDE SEQUENCE</scope>
    <source>
        <strain evidence="1">Sampled in the wild</strain>
    </source>
</reference>
<name>A0A8K0KE18_LADFU</name>
<dbReference type="EMBL" id="KZ308725">
    <property type="protein sequence ID" value="KAG8233529.1"/>
    <property type="molecule type" value="Genomic_DNA"/>
</dbReference>
<dbReference type="AlphaFoldDB" id="A0A8K0KE18"/>
<proteinExistence type="predicted"/>
<gene>
    <name evidence="1" type="ORF">J437_LFUL013545</name>
</gene>
<reference evidence="1" key="1">
    <citation type="submission" date="2013-04" db="EMBL/GenBank/DDBJ databases">
        <authorList>
            <person name="Qu J."/>
            <person name="Murali S.C."/>
            <person name="Bandaranaike D."/>
            <person name="Bellair M."/>
            <person name="Blankenburg K."/>
            <person name="Chao H."/>
            <person name="Dinh H."/>
            <person name="Doddapaneni H."/>
            <person name="Downs B."/>
            <person name="Dugan-Rocha S."/>
            <person name="Elkadiri S."/>
            <person name="Gnanaolivu R.D."/>
            <person name="Hernandez B."/>
            <person name="Javaid M."/>
            <person name="Jayaseelan J.C."/>
            <person name="Lee S."/>
            <person name="Li M."/>
            <person name="Ming W."/>
            <person name="Munidasa M."/>
            <person name="Muniz J."/>
            <person name="Nguyen L."/>
            <person name="Ongeri F."/>
            <person name="Osuji N."/>
            <person name="Pu L.-L."/>
            <person name="Puazo M."/>
            <person name="Qu C."/>
            <person name="Quiroz J."/>
            <person name="Raj R."/>
            <person name="Weissenberger G."/>
            <person name="Xin Y."/>
            <person name="Zou X."/>
            <person name="Han Y."/>
            <person name="Richards S."/>
            <person name="Worley K."/>
            <person name="Muzny D."/>
            <person name="Gibbs R."/>
        </authorList>
    </citation>
    <scope>NUCLEOTIDE SEQUENCE</scope>
    <source>
        <strain evidence="1">Sampled in the wild</strain>
    </source>
</reference>
<dbReference type="PANTHER" id="PTHR46601:SF1">
    <property type="entry name" value="ADF-H DOMAIN-CONTAINING PROTEIN"/>
    <property type="match status" value="1"/>
</dbReference>
<dbReference type="OrthoDB" id="8065116at2759"/>